<feature type="transmembrane region" description="Helical" evidence="1">
    <location>
        <begin position="21"/>
        <end position="43"/>
    </location>
</feature>
<evidence type="ECO:0000256" key="1">
    <source>
        <dbReference type="SAM" id="Phobius"/>
    </source>
</evidence>
<organism evidence="2 3">
    <name type="scientific">Nocardia jiangxiensis</name>
    <dbReference type="NCBI Taxonomy" id="282685"/>
    <lineage>
        <taxon>Bacteria</taxon>
        <taxon>Bacillati</taxon>
        <taxon>Actinomycetota</taxon>
        <taxon>Actinomycetes</taxon>
        <taxon>Mycobacteriales</taxon>
        <taxon>Nocardiaceae</taxon>
        <taxon>Nocardia</taxon>
    </lineage>
</organism>
<keyword evidence="1" id="KW-1133">Transmembrane helix</keyword>
<gene>
    <name evidence="2" type="ORF">ACFYXQ_12095</name>
</gene>
<proteinExistence type="predicted"/>
<protein>
    <submittedName>
        <fullName evidence="2">Uncharacterized protein</fullName>
    </submittedName>
</protein>
<reference evidence="2 3" key="1">
    <citation type="submission" date="2024-10" db="EMBL/GenBank/DDBJ databases">
        <title>The Natural Products Discovery Center: Release of the First 8490 Sequenced Strains for Exploring Actinobacteria Biosynthetic Diversity.</title>
        <authorList>
            <person name="Kalkreuter E."/>
            <person name="Kautsar S.A."/>
            <person name="Yang D."/>
            <person name="Bader C.D."/>
            <person name="Teijaro C.N."/>
            <person name="Fluegel L."/>
            <person name="Davis C.M."/>
            <person name="Simpson J.R."/>
            <person name="Lauterbach L."/>
            <person name="Steele A.D."/>
            <person name="Gui C."/>
            <person name="Meng S."/>
            <person name="Li G."/>
            <person name="Viehrig K."/>
            <person name="Ye F."/>
            <person name="Su P."/>
            <person name="Kiefer A.F."/>
            <person name="Nichols A."/>
            <person name="Cepeda A.J."/>
            <person name="Yan W."/>
            <person name="Fan B."/>
            <person name="Jiang Y."/>
            <person name="Adhikari A."/>
            <person name="Zheng C.-J."/>
            <person name="Schuster L."/>
            <person name="Cowan T.M."/>
            <person name="Smanski M.J."/>
            <person name="Chevrette M.G."/>
            <person name="De Carvalho L.P.S."/>
            <person name="Shen B."/>
        </authorList>
    </citation>
    <scope>NUCLEOTIDE SEQUENCE [LARGE SCALE GENOMIC DNA]</scope>
    <source>
        <strain evidence="2 3">NPDC002593</strain>
    </source>
</reference>
<accession>A0ABW6RZY0</accession>
<dbReference type="RefSeq" id="WP_387403478.1">
    <property type="nucleotide sequence ID" value="NZ_JBIAQY010000003.1"/>
</dbReference>
<sequence length="99" mass="10045">MNDWQQPTLPPQSRGGNVVAVAGFLLGVLSLVIAPFLAVFPVVMTTVPGAVALHAPLLVVALAGIVVSGVGFVVGWRRFAGRAGVPSILGFVAGSSPWA</sequence>
<keyword evidence="3" id="KW-1185">Reference proteome</keyword>
<evidence type="ECO:0000313" key="2">
    <source>
        <dbReference type="EMBL" id="MFF3568504.1"/>
    </source>
</evidence>
<dbReference type="EMBL" id="JBIAQY010000003">
    <property type="protein sequence ID" value="MFF3568504.1"/>
    <property type="molecule type" value="Genomic_DNA"/>
</dbReference>
<evidence type="ECO:0000313" key="3">
    <source>
        <dbReference type="Proteomes" id="UP001601992"/>
    </source>
</evidence>
<keyword evidence="1" id="KW-0812">Transmembrane</keyword>
<keyword evidence="1" id="KW-0472">Membrane</keyword>
<feature type="transmembrane region" description="Helical" evidence="1">
    <location>
        <begin position="55"/>
        <end position="76"/>
    </location>
</feature>
<name>A0ABW6RZY0_9NOCA</name>
<comment type="caution">
    <text evidence="2">The sequence shown here is derived from an EMBL/GenBank/DDBJ whole genome shotgun (WGS) entry which is preliminary data.</text>
</comment>
<dbReference type="Proteomes" id="UP001601992">
    <property type="component" value="Unassembled WGS sequence"/>
</dbReference>